<evidence type="ECO:0000313" key="10">
    <source>
        <dbReference type="EMBL" id="KXZ59827.1"/>
    </source>
</evidence>
<comment type="similarity">
    <text evidence="2">Belongs to the CPA3 antiporters (TC 2.A.63) subunit F family.</text>
</comment>
<keyword evidence="7 9" id="KW-0472">Membrane</keyword>
<evidence type="ECO:0000256" key="9">
    <source>
        <dbReference type="SAM" id="Phobius"/>
    </source>
</evidence>
<organism evidence="10 11">
    <name type="scientific">Brevibacterium ravenspurgense</name>
    <dbReference type="NCBI Taxonomy" id="479117"/>
    <lineage>
        <taxon>Bacteria</taxon>
        <taxon>Bacillati</taxon>
        <taxon>Actinomycetota</taxon>
        <taxon>Actinomycetes</taxon>
        <taxon>Micrococcales</taxon>
        <taxon>Brevibacteriaceae</taxon>
        <taxon>Brevibacterium</taxon>
    </lineage>
</organism>
<evidence type="ECO:0000256" key="3">
    <source>
        <dbReference type="ARBA" id="ARBA00022448"/>
    </source>
</evidence>
<evidence type="ECO:0000256" key="5">
    <source>
        <dbReference type="ARBA" id="ARBA00022692"/>
    </source>
</evidence>
<evidence type="ECO:0000256" key="6">
    <source>
        <dbReference type="ARBA" id="ARBA00022989"/>
    </source>
</evidence>
<comment type="subcellular location">
    <subcellularLocation>
        <location evidence="1">Cell membrane</location>
        <topology evidence="1">Multi-pass membrane protein</topology>
    </subcellularLocation>
</comment>
<proteinExistence type="inferred from homology"/>
<dbReference type="PANTHER" id="PTHR34702:SF1">
    <property type="entry name" value="NA(+)_H(+) ANTIPORTER SUBUNIT F"/>
    <property type="match status" value="1"/>
</dbReference>
<evidence type="ECO:0000256" key="2">
    <source>
        <dbReference type="ARBA" id="ARBA00009212"/>
    </source>
</evidence>
<evidence type="ECO:0000313" key="11">
    <source>
        <dbReference type="Proteomes" id="UP000243589"/>
    </source>
</evidence>
<accession>A0A150HCF6</accession>
<keyword evidence="3" id="KW-0813">Transport</keyword>
<evidence type="ECO:0000256" key="1">
    <source>
        <dbReference type="ARBA" id="ARBA00004651"/>
    </source>
</evidence>
<gene>
    <name evidence="10" type="ORF">Bravens_00042</name>
</gene>
<dbReference type="InterPro" id="IPR007208">
    <property type="entry name" value="MrpF/PhaF-like"/>
</dbReference>
<sequence length="143" mass="14568">MEFDPRVAGVVLPVAFVLFSVAAAVAIVRIVRGPAILDRMIATDVLLSTMMCSFAVFMAVTGRTDLQFILLAMAFFGFVGSVAVSRYVARSENTPPPAPPADPDQTNPNQPASADGTSGSAPSAGGTSAVSPADTDPAKGVGP</sequence>
<dbReference type="PANTHER" id="PTHR34702">
    <property type="entry name" value="NA(+)/H(+) ANTIPORTER SUBUNIT F1"/>
    <property type="match status" value="1"/>
</dbReference>
<feature type="transmembrane region" description="Helical" evidence="9">
    <location>
        <begin position="66"/>
        <end position="89"/>
    </location>
</feature>
<dbReference type="RefSeq" id="WP_082790937.1">
    <property type="nucleotide sequence ID" value="NZ_LQQC01000001.1"/>
</dbReference>
<comment type="caution">
    <text evidence="10">The sequence shown here is derived from an EMBL/GenBank/DDBJ whole genome shotgun (WGS) entry which is preliminary data.</text>
</comment>
<feature type="compositionally biased region" description="Low complexity" evidence="8">
    <location>
        <begin position="103"/>
        <end position="133"/>
    </location>
</feature>
<evidence type="ECO:0000256" key="4">
    <source>
        <dbReference type="ARBA" id="ARBA00022475"/>
    </source>
</evidence>
<reference evidence="10 11" key="1">
    <citation type="submission" date="2016-01" db="EMBL/GenBank/DDBJ databases">
        <title>Use of Whole Genome Sequencing to ascertain that Brevibacterium massiliense (Roux, Raoult 2009) is a later heterotypic synonym of Brevibacterium ravenspurgense (Mages 2008).</title>
        <authorList>
            <person name="Bernier A.-M."/>
            <person name="Burdz T."/>
            <person name="Huynh C."/>
            <person name="Pachecho A.L."/>
            <person name="Wiebe D."/>
            <person name="Bonner C."/>
            <person name="Bernard K."/>
        </authorList>
    </citation>
    <scope>NUCLEOTIDE SEQUENCE [LARGE SCALE GENOMIC DNA]</scope>
    <source>
        <strain evidence="10 11">CCUG56047</strain>
    </source>
</reference>
<dbReference type="Proteomes" id="UP000243589">
    <property type="component" value="Unassembled WGS sequence"/>
</dbReference>
<dbReference type="GO" id="GO:0005886">
    <property type="term" value="C:plasma membrane"/>
    <property type="evidence" value="ECO:0007669"/>
    <property type="project" value="UniProtKB-SubCell"/>
</dbReference>
<protein>
    <submittedName>
        <fullName evidence="10">Putative monovalent cation/H+ antiporter subunit F</fullName>
    </submittedName>
</protein>
<keyword evidence="11" id="KW-1185">Reference proteome</keyword>
<dbReference type="AlphaFoldDB" id="A0A150HCF6"/>
<dbReference type="Pfam" id="PF04066">
    <property type="entry name" value="MrpF_PhaF"/>
    <property type="match status" value="1"/>
</dbReference>
<dbReference type="EMBL" id="LQQC01000001">
    <property type="protein sequence ID" value="KXZ59827.1"/>
    <property type="molecule type" value="Genomic_DNA"/>
</dbReference>
<evidence type="ECO:0000256" key="8">
    <source>
        <dbReference type="SAM" id="MobiDB-lite"/>
    </source>
</evidence>
<keyword evidence="6 9" id="KW-1133">Transmembrane helix</keyword>
<dbReference type="PATRIC" id="fig|479117.4.peg.42"/>
<feature type="region of interest" description="Disordered" evidence="8">
    <location>
        <begin position="89"/>
        <end position="143"/>
    </location>
</feature>
<name>A0A150HCF6_9MICO</name>
<feature type="transmembrane region" description="Helical" evidence="9">
    <location>
        <begin position="40"/>
        <end position="60"/>
    </location>
</feature>
<keyword evidence="4" id="KW-1003">Cell membrane</keyword>
<dbReference type="GO" id="GO:0015385">
    <property type="term" value="F:sodium:proton antiporter activity"/>
    <property type="evidence" value="ECO:0007669"/>
    <property type="project" value="TreeGrafter"/>
</dbReference>
<keyword evidence="5 9" id="KW-0812">Transmembrane</keyword>
<evidence type="ECO:0000256" key="7">
    <source>
        <dbReference type="ARBA" id="ARBA00023136"/>
    </source>
</evidence>
<feature type="transmembrane region" description="Helical" evidence="9">
    <location>
        <begin position="6"/>
        <end position="28"/>
    </location>
</feature>